<name>A0ABR1SX37_9PEZI</name>
<sequence>MNCSRGLHNEKFEPGLELSKVISACMKSNATTTVDMDKFSGEEALDCLRAIYKVQYKIFIANVTTQVIERQMIWELDKVFSPLVVIGMVDAEAEAIASERPSTTRRRVFLANRVQKLEEDRQIFHVLIGTQPVPKLRGN</sequence>
<proteinExistence type="predicted"/>
<dbReference type="RefSeq" id="XP_066708273.1">
    <property type="nucleotide sequence ID" value="XM_066866597.1"/>
</dbReference>
<dbReference type="GeneID" id="92099660"/>
<evidence type="ECO:0000259" key="1">
    <source>
        <dbReference type="PROSITE" id="PS51388"/>
    </source>
</evidence>
<dbReference type="Proteomes" id="UP001480595">
    <property type="component" value="Unassembled WGS sequence"/>
</dbReference>
<dbReference type="EMBL" id="JAQQWL010000016">
    <property type="protein sequence ID" value="KAK8038421.1"/>
    <property type="molecule type" value="Genomic_DNA"/>
</dbReference>
<gene>
    <name evidence="2" type="ORF">PG994_015188</name>
</gene>
<dbReference type="InterPro" id="IPR020850">
    <property type="entry name" value="GED_dom"/>
</dbReference>
<evidence type="ECO:0000313" key="3">
    <source>
        <dbReference type="Proteomes" id="UP001480595"/>
    </source>
</evidence>
<dbReference type="PROSITE" id="PS51388">
    <property type="entry name" value="GED"/>
    <property type="match status" value="1"/>
</dbReference>
<organism evidence="2 3">
    <name type="scientific">Apiospora phragmitis</name>
    <dbReference type="NCBI Taxonomy" id="2905665"/>
    <lineage>
        <taxon>Eukaryota</taxon>
        <taxon>Fungi</taxon>
        <taxon>Dikarya</taxon>
        <taxon>Ascomycota</taxon>
        <taxon>Pezizomycotina</taxon>
        <taxon>Sordariomycetes</taxon>
        <taxon>Xylariomycetidae</taxon>
        <taxon>Amphisphaeriales</taxon>
        <taxon>Apiosporaceae</taxon>
        <taxon>Apiospora</taxon>
    </lineage>
</organism>
<accession>A0ABR1SX37</accession>
<reference evidence="2 3" key="1">
    <citation type="submission" date="2023-01" db="EMBL/GenBank/DDBJ databases">
        <title>Analysis of 21 Apiospora genomes using comparative genomics revels a genus with tremendous synthesis potential of carbohydrate active enzymes and secondary metabolites.</title>
        <authorList>
            <person name="Sorensen T."/>
        </authorList>
    </citation>
    <scope>NUCLEOTIDE SEQUENCE [LARGE SCALE GENOMIC DNA]</scope>
    <source>
        <strain evidence="2 3">CBS 135458</strain>
    </source>
</reference>
<comment type="caution">
    <text evidence="2">The sequence shown here is derived from an EMBL/GenBank/DDBJ whole genome shotgun (WGS) entry which is preliminary data.</text>
</comment>
<keyword evidence="3" id="KW-1185">Reference proteome</keyword>
<evidence type="ECO:0000313" key="2">
    <source>
        <dbReference type="EMBL" id="KAK8038421.1"/>
    </source>
</evidence>
<protein>
    <recommendedName>
        <fullName evidence="1">GED domain-containing protein</fullName>
    </recommendedName>
</protein>
<feature type="domain" description="GED" evidence="1">
    <location>
        <begin position="41"/>
        <end position="132"/>
    </location>
</feature>